<dbReference type="EMBL" id="MH059636">
    <property type="protein sequence ID" value="AWD90518.1"/>
    <property type="molecule type" value="Genomic_DNA"/>
</dbReference>
<accession>A0A2S1GMA3</accession>
<organism evidence="1 2">
    <name type="scientific">Erwinia phage Cronus</name>
    <dbReference type="NCBI Taxonomy" id="2163633"/>
    <lineage>
        <taxon>Viruses</taxon>
        <taxon>Duplodnaviria</taxon>
        <taxon>Heunggongvirae</taxon>
        <taxon>Uroviricota</taxon>
        <taxon>Caudoviricetes</taxon>
        <taxon>Pantevenvirales</taxon>
        <taxon>Straboviridae</taxon>
        <taxon>Tevenvirinae</taxon>
        <taxon>Risoevirus</taxon>
        <taxon>Risoevirus cronus</taxon>
        <taxon>Roskildevirus cronus</taxon>
    </lineage>
</organism>
<dbReference type="GeneID" id="65112660"/>
<keyword evidence="2" id="KW-1185">Reference proteome</keyword>
<evidence type="ECO:0000313" key="1">
    <source>
        <dbReference type="EMBL" id="AWD90518.1"/>
    </source>
</evidence>
<protein>
    <submittedName>
        <fullName evidence="1">Uncharacterized protein</fullName>
    </submittedName>
</protein>
<proteinExistence type="predicted"/>
<dbReference type="RefSeq" id="YP_010095026.1">
    <property type="nucleotide sequence ID" value="NC_055743.1"/>
</dbReference>
<name>A0A2S1GMA3_9CAUD</name>
<reference evidence="1" key="1">
    <citation type="submission" date="2018-03" db="EMBL/GenBank/DDBJ databases">
        <title>Phage therapy in agriculture - a green tech approach to combat plant pathogenic bacteria.</title>
        <authorList>
            <person name="Carstens A.B."/>
            <person name="Djurhuus A.M."/>
            <person name="Hansen L.H."/>
        </authorList>
    </citation>
    <scope>NUCLEOTIDE SEQUENCE [LARGE SCALE GENOMIC DNA]</scope>
</reference>
<evidence type="ECO:0000313" key="2">
    <source>
        <dbReference type="Proteomes" id="UP000246316"/>
    </source>
</evidence>
<dbReference type="KEGG" id="vg:65112660"/>
<sequence>MNIFEMIKSLYNVWTGEGNFDYKWFMTKIDFRLFADHFSDKIEATTHAIAHDPTFWISGAALVLLILVSNAKCNEEAVNA</sequence>
<dbReference type="Proteomes" id="UP000246316">
    <property type="component" value="Segment"/>
</dbReference>